<comment type="caution">
    <text evidence="1">The sequence shown here is derived from an EMBL/GenBank/DDBJ whole genome shotgun (WGS) entry which is preliminary data.</text>
</comment>
<evidence type="ECO:0000313" key="1">
    <source>
        <dbReference type="EMBL" id="KAI3703668.1"/>
    </source>
</evidence>
<dbReference type="Proteomes" id="UP001056120">
    <property type="component" value="Linkage Group LG25"/>
</dbReference>
<sequence>MGDDNNDNDKSHESDSSTWDYGNEETQIFDSQFCESPTSSFGNRCDGDTEQLFNGYELATQVMDPDGETQVMDLDGETQLVNLGGETQLVDIDAEIEVMDMFDSVERNETQLFDGYDTEEVVVSDHEGTEKTEIVDDSDEFSNGDSGRRDCANSADVERTKSMHQCKEDVKDCKSKTDCGRSGQEQQTSGIGFKTFTSIRAASMRAAGLAALNKASKRSKSPSCPISNSEPGIEHRRILSGTSQSHDLEKVNQLPDGQDSGNRCGFGRSTARKLFDEDTLSETKEQNDKSDLGGAANSPVLDNELAGLSYIDSQEPGDASQANALDFVDNFLKANIDRDDDFGIRRSTGGKSKPVLSAKGTQMFAKSANLINAVDKRPAFCWDNNLEDEGGGEFYRKKKEVFFASGSRKLKSSVPSRSGRKLGQSDSKLVSGKNKEKDNPKKSLGTVIKDLTVRKNLMKELDKQLTDVPSGMDIQGTIQETTEVRFDTQMAAEAMEDLFLGLQETGHDSTKTNADCSHMHKGSHKSQPLPLSNEGVRTTRSKSKMSGDKSKEVKRAKSAAKKSKNLDNMASDVTKRTRKMSLKRRVFDTVDTPVASVGQTPIKKQRVQNSTPVARRTRQSIKDNGPNNEINFLTGFHPKGKRTSRSLSSTRKVVGTQSISRLTRSKASILTEQEKGSIRERFEQNLSGCVTPLTCGTPVIESSPICMGDEYLKQSCRRPSLIQEVNDLFSTDSLFRSPSKDTRQRRDVSLIRVVFSRHLDGDIIKQQKKILSRLGASESFSISDATHFIADSFARTRNMLEAIALGKPVVTHLWLESCGQACCHIDEKNFILRDAKKEKEFGFSIPSSLARASQHPLLKGHRVLITPNTKPGKEILSSLVKAVHGVAIERTGRSLLNDDKVPEGLLILSCEEDYAVCLPFLEKGIAIYSSELLLNGIVTQRLEYESLKTNKPVVCHVAGCGCFFSIHETVHSRSSLICLYNVKSLHEEI</sequence>
<protein>
    <submittedName>
        <fullName evidence="1">Uncharacterized protein</fullName>
    </submittedName>
</protein>
<proteinExistence type="predicted"/>
<gene>
    <name evidence="1" type="ORF">L1987_73860</name>
</gene>
<keyword evidence="2" id="KW-1185">Reference proteome</keyword>
<evidence type="ECO:0000313" key="2">
    <source>
        <dbReference type="Proteomes" id="UP001056120"/>
    </source>
</evidence>
<reference evidence="2" key="1">
    <citation type="journal article" date="2022" name="Mol. Ecol. Resour.">
        <title>The genomes of chicory, endive, great burdock and yacon provide insights into Asteraceae palaeo-polyploidization history and plant inulin production.</title>
        <authorList>
            <person name="Fan W."/>
            <person name="Wang S."/>
            <person name="Wang H."/>
            <person name="Wang A."/>
            <person name="Jiang F."/>
            <person name="Liu H."/>
            <person name="Zhao H."/>
            <person name="Xu D."/>
            <person name="Zhang Y."/>
        </authorList>
    </citation>
    <scope>NUCLEOTIDE SEQUENCE [LARGE SCALE GENOMIC DNA]</scope>
    <source>
        <strain evidence="2">cv. Yunnan</strain>
    </source>
</reference>
<accession>A0ACB9A2N1</accession>
<dbReference type="EMBL" id="CM042042">
    <property type="protein sequence ID" value="KAI3703668.1"/>
    <property type="molecule type" value="Genomic_DNA"/>
</dbReference>
<name>A0ACB9A2N1_9ASTR</name>
<organism evidence="1 2">
    <name type="scientific">Smallanthus sonchifolius</name>
    <dbReference type="NCBI Taxonomy" id="185202"/>
    <lineage>
        <taxon>Eukaryota</taxon>
        <taxon>Viridiplantae</taxon>
        <taxon>Streptophyta</taxon>
        <taxon>Embryophyta</taxon>
        <taxon>Tracheophyta</taxon>
        <taxon>Spermatophyta</taxon>
        <taxon>Magnoliopsida</taxon>
        <taxon>eudicotyledons</taxon>
        <taxon>Gunneridae</taxon>
        <taxon>Pentapetalae</taxon>
        <taxon>asterids</taxon>
        <taxon>campanulids</taxon>
        <taxon>Asterales</taxon>
        <taxon>Asteraceae</taxon>
        <taxon>Asteroideae</taxon>
        <taxon>Heliantheae alliance</taxon>
        <taxon>Millerieae</taxon>
        <taxon>Smallanthus</taxon>
    </lineage>
</organism>
<reference evidence="1 2" key="2">
    <citation type="journal article" date="2022" name="Mol. Ecol. Resour.">
        <title>The genomes of chicory, endive, great burdock and yacon provide insights into Asteraceae paleo-polyploidization history and plant inulin production.</title>
        <authorList>
            <person name="Fan W."/>
            <person name="Wang S."/>
            <person name="Wang H."/>
            <person name="Wang A."/>
            <person name="Jiang F."/>
            <person name="Liu H."/>
            <person name="Zhao H."/>
            <person name="Xu D."/>
            <person name="Zhang Y."/>
        </authorList>
    </citation>
    <scope>NUCLEOTIDE SEQUENCE [LARGE SCALE GENOMIC DNA]</scope>
    <source>
        <strain evidence="2">cv. Yunnan</strain>
        <tissue evidence="1">Leaves</tissue>
    </source>
</reference>